<dbReference type="Proteomes" id="UP000373449">
    <property type="component" value="Unassembled WGS sequence"/>
</dbReference>
<dbReference type="AlphaFoldDB" id="A0A484ZCW4"/>
<sequence length="53" mass="5474">MSLETGLTANYNELLSINAMPAGGNTFVSSGILRAAQLLGKSTAAKRVFGDCL</sequence>
<dbReference type="EMBL" id="CAADJA010000002">
    <property type="protein sequence ID" value="VFS45303.1"/>
    <property type="molecule type" value="Genomic_DNA"/>
</dbReference>
<name>A0A484ZCW4_9GAMM</name>
<organism evidence="1 2">
    <name type="scientific">Budvicia aquatica</name>
    <dbReference type="NCBI Taxonomy" id="82979"/>
    <lineage>
        <taxon>Bacteria</taxon>
        <taxon>Pseudomonadati</taxon>
        <taxon>Pseudomonadota</taxon>
        <taxon>Gammaproteobacteria</taxon>
        <taxon>Enterobacterales</taxon>
        <taxon>Budviciaceae</taxon>
        <taxon>Budvicia</taxon>
    </lineage>
</organism>
<evidence type="ECO:0000313" key="2">
    <source>
        <dbReference type="Proteomes" id="UP000373449"/>
    </source>
</evidence>
<protein>
    <submittedName>
        <fullName evidence="1">Uncharacterized protein</fullName>
    </submittedName>
</protein>
<evidence type="ECO:0000313" key="1">
    <source>
        <dbReference type="EMBL" id="VFS45303.1"/>
    </source>
</evidence>
<accession>A0A484ZCW4</accession>
<reference evidence="1 2" key="1">
    <citation type="submission" date="2019-03" db="EMBL/GenBank/DDBJ databases">
        <authorList>
            <consortium name="Pathogen Informatics"/>
        </authorList>
    </citation>
    <scope>NUCLEOTIDE SEQUENCE [LARGE SCALE GENOMIC DNA]</scope>
    <source>
        <strain evidence="1 2">NCTC12282</strain>
    </source>
</reference>
<proteinExistence type="predicted"/>
<gene>
    <name evidence="1" type="ORF">NCTC12282_00175</name>
</gene>